<evidence type="ECO:0000313" key="9">
    <source>
        <dbReference type="EMBL" id="RKF46213.1"/>
    </source>
</evidence>
<dbReference type="Gene3D" id="1.20.1510.10">
    <property type="entry name" value="Cation efflux protein transmembrane domain"/>
    <property type="match status" value="1"/>
</dbReference>
<feature type="transmembrane region" description="Helical" evidence="7">
    <location>
        <begin position="39"/>
        <end position="56"/>
    </location>
</feature>
<keyword evidence="3" id="KW-0813">Transport</keyword>
<comment type="subcellular location">
    <subcellularLocation>
        <location evidence="1">Membrane</location>
        <topology evidence="1">Multi-pass membrane protein</topology>
    </subcellularLocation>
</comment>
<dbReference type="InterPro" id="IPR027469">
    <property type="entry name" value="Cation_efflux_TMD_sf"/>
</dbReference>
<dbReference type="OrthoDB" id="9806522at2"/>
<keyword evidence="6 7" id="KW-0472">Membrane</keyword>
<proteinExistence type="inferred from homology"/>
<dbReference type="InterPro" id="IPR002524">
    <property type="entry name" value="Cation_efflux"/>
</dbReference>
<evidence type="ECO:0000256" key="2">
    <source>
        <dbReference type="ARBA" id="ARBA00008114"/>
    </source>
</evidence>
<dbReference type="RefSeq" id="WP_120345153.1">
    <property type="nucleotide sequence ID" value="NZ_MCAS01000013.1"/>
</dbReference>
<evidence type="ECO:0000256" key="3">
    <source>
        <dbReference type="ARBA" id="ARBA00022448"/>
    </source>
</evidence>
<protein>
    <recommendedName>
        <fullName evidence="8">Cation efflux protein transmembrane domain-containing protein</fullName>
    </recommendedName>
</protein>
<evidence type="ECO:0000256" key="4">
    <source>
        <dbReference type="ARBA" id="ARBA00022692"/>
    </source>
</evidence>
<comment type="caution">
    <text evidence="9">The sequence shown here is derived from an EMBL/GenBank/DDBJ whole genome shotgun (WGS) entry which is preliminary data.</text>
</comment>
<feature type="transmembrane region" description="Helical" evidence="7">
    <location>
        <begin position="77"/>
        <end position="94"/>
    </location>
</feature>
<dbReference type="PANTHER" id="PTHR43840">
    <property type="entry name" value="MITOCHONDRIAL METAL TRANSPORTER 1-RELATED"/>
    <property type="match status" value="1"/>
</dbReference>
<dbReference type="PANTHER" id="PTHR43840:SF15">
    <property type="entry name" value="MITOCHONDRIAL METAL TRANSPORTER 1-RELATED"/>
    <property type="match status" value="1"/>
</dbReference>
<dbReference type="InterPro" id="IPR050291">
    <property type="entry name" value="CDF_Transporter"/>
</dbReference>
<dbReference type="GO" id="GO:0016020">
    <property type="term" value="C:membrane"/>
    <property type="evidence" value="ECO:0007669"/>
    <property type="project" value="UniProtKB-SubCell"/>
</dbReference>
<dbReference type="Proteomes" id="UP000283709">
    <property type="component" value="Unassembled WGS sequence"/>
</dbReference>
<feature type="domain" description="Cation efflux protein transmembrane" evidence="8">
    <location>
        <begin position="7"/>
        <end position="199"/>
    </location>
</feature>
<feature type="transmembrane region" description="Helical" evidence="7">
    <location>
        <begin position="106"/>
        <end position="129"/>
    </location>
</feature>
<evidence type="ECO:0000259" key="8">
    <source>
        <dbReference type="Pfam" id="PF01545"/>
    </source>
</evidence>
<evidence type="ECO:0000313" key="10">
    <source>
        <dbReference type="Proteomes" id="UP000283709"/>
    </source>
</evidence>
<organism evidence="9 10">
    <name type="scientific">Paraburkholderia fungorum</name>
    <dbReference type="NCBI Taxonomy" id="134537"/>
    <lineage>
        <taxon>Bacteria</taxon>
        <taxon>Pseudomonadati</taxon>
        <taxon>Pseudomonadota</taxon>
        <taxon>Betaproteobacteria</taxon>
        <taxon>Burkholderiales</taxon>
        <taxon>Burkholderiaceae</taxon>
        <taxon>Paraburkholderia</taxon>
    </lineage>
</organism>
<gene>
    <name evidence="9" type="ORF">BCY88_24755</name>
</gene>
<keyword evidence="4 7" id="KW-0812">Transmembrane</keyword>
<sequence>MLKAASVSALLNAFLMAMQIAIGLTVHSDGLFADGIHTLSDLVADGVVLMVLVLSAKNPNATQNDRDGNTSQAVASLFIAALLIVTATEMLWHSVGQTATLSPSTAMQVCALAISGFVTIAKETLFRYLRAESRRTGSAILLASAWHARMDAVSALVATLGVAGSMAGMPMLDHVAGAAIGLMIMRMGCISARSALTQLSAGAAGRAAARHAAE</sequence>
<evidence type="ECO:0000256" key="5">
    <source>
        <dbReference type="ARBA" id="ARBA00022989"/>
    </source>
</evidence>
<dbReference type="SUPFAM" id="SSF161111">
    <property type="entry name" value="Cation efflux protein transmembrane domain-like"/>
    <property type="match status" value="1"/>
</dbReference>
<dbReference type="NCBIfam" id="TIGR01297">
    <property type="entry name" value="CDF"/>
    <property type="match status" value="1"/>
</dbReference>
<dbReference type="Pfam" id="PF01545">
    <property type="entry name" value="Cation_efflux"/>
    <property type="match status" value="1"/>
</dbReference>
<evidence type="ECO:0000256" key="1">
    <source>
        <dbReference type="ARBA" id="ARBA00004141"/>
    </source>
</evidence>
<dbReference type="AlphaFoldDB" id="A0A3R7HHR1"/>
<evidence type="ECO:0000256" key="7">
    <source>
        <dbReference type="SAM" id="Phobius"/>
    </source>
</evidence>
<reference evidence="9 10" key="1">
    <citation type="submission" date="2016-07" db="EMBL/GenBank/DDBJ databases">
        <title>Genome analysis of Burkholderia fungorum ES3-20.</title>
        <authorList>
            <person name="Xu D."/>
            <person name="Yao R."/>
            <person name="Zheng S."/>
        </authorList>
    </citation>
    <scope>NUCLEOTIDE SEQUENCE [LARGE SCALE GENOMIC DNA]</scope>
    <source>
        <strain evidence="9 10">ES3-20</strain>
    </source>
</reference>
<dbReference type="InterPro" id="IPR058533">
    <property type="entry name" value="Cation_efflux_TM"/>
</dbReference>
<comment type="similarity">
    <text evidence="2">Belongs to the cation diffusion facilitator (CDF) transporter (TC 2.A.4) family.</text>
</comment>
<name>A0A3R7HHR1_9BURK</name>
<keyword evidence="5 7" id="KW-1133">Transmembrane helix</keyword>
<dbReference type="GO" id="GO:0008324">
    <property type="term" value="F:monoatomic cation transmembrane transporter activity"/>
    <property type="evidence" value="ECO:0007669"/>
    <property type="project" value="InterPro"/>
</dbReference>
<dbReference type="EMBL" id="MCAS01000013">
    <property type="protein sequence ID" value="RKF46213.1"/>
    <property type="molecule type" value="Genomic_DNA"/>
</dbReference>
<accession>A0A3R7HHR1</accession>
<evidence type="ECO:0000256" key="6">
    <source>
        <dbReference type="ARBA" id="ARBA00023136"/>
    </source>
</evidence>